<proteinExistence type="predicted"/>
<dbReference type="CDD" id="cd00761">
    <property type="entry name" value="Glyco_tranf_GTA_type"/>
    <property type="match status" value="1"/>
</dbReference>
<protein>
    <recommendedName>
        <fullName evidence="3">Glycosyltransferase</fullName>
    </recommendedName>
</protein>
<accession>K2NWH2</accession>
<evidence type="ECO:0000313" key="2">
    <source>
        <dbReference type="Proteomes" id="UP000007374"/>
    </source>
</evidence>
<evidence type="ECO:0000313" key="1">
    <source>
        <dbReference type="EMBL" id="EKF43655.1"/>
    </source>
</evidence>
<dbReference type="STRING" id="721133.SAMN05216176_1018"/>
<dbReference type="EMBL" id="AMSI01000003">
    <property type="protein sequence ID" value="EKF43655.1"/>
    <property type="molecule type" value="Genomic_DNA"/>
</dbReference>
<evidence type="ECO:0008006" key="3">
    <source>
        <dbReference type="Google" id="ProtNLM"/>
    </source>
</evidence>
<dbReference type="Proteomes" id="UP000007374">
    <property type="component" value="Unassembled WGS sequence"/>
</dbReference>
<keyword evidence="2" id="KW-1185">Reference proteome</keyword>
<dbReference type="InterPro" id="IPR029044">
    <property type="entry name" value="Nucleotide-diphossugar_trans"/>
</dbReference>
<dbReference type="AlphaFoldDB" id="K2NWH2"/>
<dbReference type="SUPFAM" id="SSF53448">
    <property type="entry name" value="Nucleotide-diphospho-sugar transferases"/>
    <property type="match status" value="1"/>
</dbReference>
<dbReference type="eggNOG" id="COG0463">
    <property type="taxonomic scope" value="Bacteria"/>
</dbReference>
<name>K2NWH2_9HYPH</name>
<organism evidence="1 2">
    <name type="scientific">Nitratireductor indicus C115</name>
    <dbReference type="NCBI Taxonomy" id="1231190"/>
    <lineage>
        <taxon>Bacteria</taxon>
        <taxon>Pseudomonadati</taxon>
        <taxon>Pseudomonadota</taxon>
        <taxon>Alphaproteobacteria</taxon>
        <taxon>Hyphomicrobiales</taxon>
        <taxon>Phyllobacteriaceae</taxon>
        <taxon>Nitratireductor</taxon>
    </lineage>
</organism>
<comment type="caution">
    <text evidence="1">The sequence shown here is derived from an EMBL/GenBank/DDBJ whole genome shotgun (WGS) entry which is preliminary data.</text>
</comment>
<gene>
    <name evidence="1" type="ORF">NA8A_06468</name>
</gene>
<dbReference type="RefSeq" id="WP_009449857.1">
    <property type="nucleotide sequence ID" value="NZ_AMSI01000003.1"/>
</dbReference>
<dbReference type="PATRIC" id="fig|1231190.3.peg.1365"/>
<reference evidence="1 2" key="1">
    <citation type="journal article" date="2012" name="J. Bacteriol.">
        <title>Genome Sequence of Nitratireductor indicus Type Strain C115.</title>
        <authorList>
            <person name="Lai Q."/>
            <person name="Li G."/>
            <person name="Yu Z."/>
            <person name="Shao Z."/>
        </authorList>
    </citation>
    <scope>NUCLEOTIDE SEQUENCE [LARGE SCALE GENOMIC DNA]</scope>
    <source>
        <strain evidence="1 2">C115</strain>
    </source>
</reference>
<dbReference type="OrthoDB" id="5465469at2"/>
<sequence>MSRVPTVVSLSAIPPRFSSLRPTLRSLLAQDLPVDEVRLYIPERYRRFPEWNGTLPEVPAEVTIHRTPADLGPATKLLPVLRDLEGQAVDVLVCDDDKLYHPGWHGRFKRAREEHPDACIVEVGETFPDIADTMRPADRLPRARWRPKDWRYRLIRLLTFGRYKPSAFENSGYVDQISGYGGVMVRPGWLGPEAWDIPTVLWTVDDPWISGHLERAGIPIWLNASNKLPKDAGTGRISALLYHVEEGRGRVEADLAAIEYFRQTYGIWLPAGPVEGSRKRMTPSMRRLVEEARAKG</sequence>